<dbReference type="Proteomes" id="UP000694001">
    <property type="component" value="Chromosome"/>
</dbReference>
<keyword evidence="2" id="KW-1185">Reference proteome</keyword>
<dbReference type="RefSeq" id="WP_218284316.1">
    <property type="nucleotide sequence ID" value="NZ_CP076448.1"/>
</dbReference>
<evidence type="ECO:0000313" key="1">
    <source>
        <dbReference type="EMBL" id="QXM23456.1"/>
    </source>
</evidence>
<accession>A0A975YIE7</accession>
<protein>
    <submittedName>
        <fullName evidence="1">DUF3891 family protein</fullName>
    </submittedName>
</protein>
<sequence length="264" mass="28471">MLFRRLAGRPAVAVPQPAHAWISGQLARAWGNQRFGAVTPREAVCLAAEQHDIGWLPWEAEPTRDPATGLPYSFTSLPRSVHAPLWARGVDIAEASLGRYVALLISLHGMGIYVRFGKSPPGSADAAAVEAYNASESRRQERLLASLAADPAWAEASRPEAVERNRALVLAWDLMSLIICHGLTDAREVAEVPDAHGLTTVTLTAIDGDPERIAVDPWPFSMPQLAVVCEGKVLPEGPFADDALMRSALLAAPRVEVRAVLTPR</sequence>
<dbReference type="EMBL" id="CP076448">
    <property type="protein sequence ID" value="QXM23456.1"/>
    <property type="molecule type" value="Genomic_DNA"/>
</dbReference>
<gene>
    <name evidence="1" type="ORF">KO353_08915</name>
</gene>
<dbReference type="InterPro" id="IPR024992">
    <property type="entry name" value="DUF3891"/>
</dbReference>
<dbReference type="Pfam" id="PF13030">
    <property type="entry name" value="DUF3891"/>
    <property type="match status" value="1"/>
</dbReference>
<reference evidence="1" key="1">
    <citation type="submission" date="2021-06" db="EMBL/GenBank/DDBJ databases">
        <title>Elioraea tepida, sp. nov., a moderately thermophilic aerobic anoxygenic phototrophic bacterium isolated from an alkaline siliceous hot spring mat community in Yellowstone National Park, WY, USA.</title>
        <authorList>
            <person name="Saini M.K."/>
            <person name="Yoshida S."/>
            <person name="Sebastian A."/>
            <person name="Hirose S."/>
            <person name="Hara E."/>
            <person name="Tamaki H."/>
            <person name="Soulier N.T."/>
            <person name="Albert I."/>
            <person name="Hanada S."/>
            <person name="Bryant D.A."/>
            <person name="Tank M."/>
        </authorList>
    </citation>
    <scope>NUCLEOTIDE SEQUENCE</scope>
    <source>
        <strain evidence="1">MS-P2</strain>
    </source>
</reference>
<proteinExistence type="predicted"/>
<dbReference type="AlphaFoldDB" id="A0A975YIE7"/>
<evidence type="ECO:0000313" key="2">
    <source>
        <dbReference type="Proteomes" id="UP000694001"/>
    </source>
</evidence>
<name>A0A975YIE7_9PROT</name>
<dbReference type="KEGG" id="elio:KO353_08915"/>
<organism evidence="1 2">
    <name type="scientific">Elioraea tepida</name>
    <dbReference type="NCBI Taxonomy" id="2843330"/>
    <lineage>
        <taxon>Bacteria</taxon>
        <taxon>Pseudomonadati</taxon>
        <taxon>Pseudomonadota</taxon>
        <taxon>Alphaproteobacteria</taxon>
        <taxon>Acetobacterales</taxon>
        <taxon>Elioraeaceae</taxon>
        <taxon>Elioraea</taxon>
    </lineage>
</organism>